<dbReference type="InterPro" id="IPR043129">
    <property type="entry name" value="ATPase_NBD"/>
</dbReference>
<dbReference type="InterPro" id="IPR050696">
    <property type="entry name" value="FtsA/MreB"/>
</dbReference>
<dbReference type="Gene3D" id="3.30.1490.300">
    <property type="match status" value="1"/>
</dbReference>
<dbReference type="CDD" id="cd24049">
    <property type="entry name" value="ASKHA_NBD_PilM"/>
    <property type="match status" value="1"/>
</dbReference>
<dbReference type="PANTHER" id="PTHR32432:SF3">
    <property type="entry name" value="ETHANOLAMINE UTILIZATION PROTEIN EUTJ"/>
    <property type="match status" value="1"/>
</dbReference>
<dbReference type="Gene3D" id="3.30.420.40">
    <property type="match status" value="2"/>
</dbReference>
<organism evidence="1 2">
    <name type="scientific">Fibrobacter intestinalis</name>
    <dbReference type="NCBI Taxonomy" id="28122"/>
    <lineage>
        <taxon>Bacteria</taxon>
        <taxon>Pseudomonadati</taxon>
        <taxon>Fibrobacterota</taxon>
        <taxon>Fibrobacteria</taxon>
        <taxon>Fibrobacterales</taxon>
        <taxon>Fibrobacteraceae</taxon>
        <taxon>Fibrobacter</taxon>
    </lineage>
</organism>
<sequence>MALDLIAKIRGERQTIGVDIGHYSIKTVCVHHKRKNYCILAMDMEPTPEGAFVDNEIQDEAKIREALVRLMMRNFPEMSKDDLVASIGWTAGVLADKSVAKVPKNGNEDAIVVQTAQAKPPFDDQDIMLDYQVMERGEKGEIKSLVVAAKNKILADYSKLFSSAGYKLTAIDVDVFCIANAYVATTPEDRLAETVALLDIGEKKSTLTFLHKGEFHSVRTLTAGSVNSVVATLSRHLGIDAATCHEMFEKNDLTMVKDRSVAEVESALQLAFEELVNSVEFGIRYFSSSESGEKPVRLLLCGGGANLPGICDFLKQKLSLDCCILNPFMNMEFDPAAVGESGLSVALASIYTPALGLALRKF</sequence>
<gene>
    <name evidence="1" type="ORF">SAMN05720469_11141</name>
</gene>
<evidence type="ECO:0000313" key="2">
    <source>
        <dbReference type="Proteomes" id="UP000184275"/>
    </source>
</evidence>
<dbReference type="Pfam" id="PF11104">
    <property type="entry name" value="PilM_2"/>
    <property type="match status" value="1"/>
</dbReference>
<dbReference type="SUPFAM" id="SSF53067">
    <property type="entry name" value="Actin-like ATPase domain"/>
    <property type="match status" value="1"/>
</dbReference>
<keyword evidence="2" id="KW-1185">Reference proteome</keyword>
<accession>A0A1M6TV59</accession>
<evidence type="ECO:0000313" key="1">
    <source>
        <dbReference type="EMBL" id="SHK60935.1"/>
    </source>
</evidence>
<dbReference type="RefSeq" id="WP_073303839.1">
    <property type="nucleotide sequence ID" value="NZ_FRAW01000011.1"/>
</dbReference>
<dbReference type="AlphaFoldDB" id="A0A1M6TV59"/>
<dbReference type="EMBL" id="FRAW01000011">
    <property type="protein sequence ID" value="SHK60935.1"/>
    <property type="molecule type" value="Genomic_DNA"/>
</dbReference>
<dbReference type="PIRSF" id="PIRSF019169">
    <property type="entry name" value="PilM"/>
    <property type="match status" value="1"/>
</dbReference>
<reference evidence="2" key="1">
    <citation type="submission" date="2016-11" db="EMBL/GenBank/DDBJ databases">
        <authorList>
            <person name="Varghese N."/>
            <person name="Submissions S."/>
        </authorList>
    </citation>
    <scope>NUCLEOTIDE SEQUENCE [LARGE SCALE GENOMIC DNA]</scope>
    <source>
        <strain evidence="2">UWOS</strain>
    </source>
</reference>
<proteinExistence type="predicted"/>
<name>A0A1M6TV59_9BACT</name>
<dbReference type="InterPro" id="IPR005883">
    <property type="entry name" value="PilM"/>
</dbReference>
<dbReference type="PANTHER" id="PTHR32432">
    <property type="entry name" value="CELL DIVISION PROTEIN FTSA-RELATED"/>
    <property type="match status" value="1"/>
</dbReference>
<dbReference type="Proteomes" id="UP000184275">
    <property type="component" value="Unassembled WGS sequence"/>
</dbReference>
<protein>
    <submittedName>
        <fullName evidence="1">Type IV pilus assembly protein PilM</fullName>
    </submittedName>
</protein>